<gene>
    <name evidence="4" type="ORF">CTHT_0035850</name>
</gene>
<feature type="domain" description="BHLH" evidence="3">
    <location>
        <begin position="221"/>
        <end position="299"/>
    </location>
</feature>
<evidence type="ECO:0000256" key="2">
    <source>
        <dbReference type="SAM" id="MobiDB-lite"/>
    </source>
</evidence>
<feature type="compositionally biased region" description="Low complexity" evidence="2">
    <location>
        <begin position="188"/>
        <end position="202"/>
    </location>
</feature>
<name>G0S720_CHATD</name>
<dbReference type="OrthoDB" id="3542681at2759"/>
<dbReference type="InterPro" id="IPR011598">
    <property type="entry name" value="bHLH_dom"/>
</dbReference>
<dbReference type="EMBL" id="GL988041">
    <property type="protein sequence ID" value="EGS21718.1"/>
    <property type="molecule type" value="Genomic_DNA"/>
</dbReference>
<dbReference type="Proteomes" id="UP000008066">
    <property type="component" value="Unassembled WGS sequence"/>
</dbReference>
<dbReference type="PANTHER" id="PTHR47336:SF2">
    <property type="entry name" value="TRANSCRIPTION FACTOR HMS1-RELATED"/>
    <property type="match status" value="1"/>
</dbReference>
<proteinExistence type="predicted"/>
<feature type="compositionally biased region" description="Basic and acidic residues" evidence="2">
    <location>
        <begin position="217"/>
        <end position="227"/>
    </location>
</feature>
<dbReference type="SMART" id="SM00353">
    <property type="entry name" value="HLH"/>
    <property type="match status" value="1"/>
</dbReference>
<evidence type="ECO:0000313" key="4">
    <source>
        <dbReference type="EMBL" id="EGS21718.1"/>
    </source>
</evidence>
<dbReference type="KEGG" id="cthr:CTHT_0035850"/>
<dbReference type="SUPFAM" id="SSF47459">
    <property type="entry name" value="HLH, helix-loop-helix DNA-binding domain"/>
    <property type="match status" value="1"/>
</dbReference>
<feature type="region of interest" description="Disordered" evidence="2">
    <location>
        <begin position="253"/>
        <end position="285"/>
    </location>
</feature>
<accession>G0S720</accession>
<feature type="coiled-coil region" evidence="1">
    <location>
        <begin position="289"/>
        <end position="316"/>
    </location>
</feature>
<protein>
    <recommendedName>
        <fullName evidence="3">BHLH domain-containing protein</fullName>
    </recommendedName>
</protein>
<dbReference type="RefSeq" id="XP_006694014.1">
    <property type="nucleotide sequence ID" value="XM_006693951.1"/>
</dbReference>
<dbReference type="STRING" id="759272.G0S720"/>
<dbReference type="eggNOG" id="ENOG502RKHA">
    <property type="taxonomic scope" value="Eukaryota"/>
</dbReference>
<keyword evidence="5" id="KW-1185">Reference proteome</keyword>
<keyword evidence="1" id="KW-0175">Coiled coil</keyword>
<organism evidence="5">
    <name type="scientific">Chaetomium thermophilum (strain DSM 1495 / CBS 144.50 / IMI 039719)</name>
    <name type="common">Thermochaetoides thermophila</name>
    <dbReference type="NCBI Taxonomy" id="759272"/>
    <lineage>
        <taxon>Eukaryota</taxon>
        <taxon>Fungi</taxon>
        <taxon>Dikarya</taxon>
        <taxon>Ascomycota</taxon>
        <taxon>Pezizomycotina</taxon>
        <taxon>Sordariomycetes</taxon>
        <taxon>Sordariomycetidae</taxon>
        <taxon>Sordariales</taxon>
        <taxon>Chaetomiaceae</taxon>
        <taxon>Thermochaetoides</taxon>
    </lineage>
</organism>
<dbReference type="InterPro" id="IPR036638">
    <property type="entry name" value="HLH_DNA-bd_sf"/>
</dbReference>
<dbReference type="InterPro" id="IPR052099">
    <property type="entry name" value="Regulatory_TF_Diverse"/>
</dbReference>
<reference evidence="4 5" key="1">
    <citation type="journal article" date="2011" name="Cell">
        <title>Insight into structure and assembly of the nuclear pore complex by utilizing the genome of a eukaryotic thermophile.</title>
        <authorList>
            <person name="Amlacher S."/>
            <person name="Sarges P."/>
            <person name="Flemming D."/>
            <person name="van Noort V."/>
            <person name="Kunze R."/>
            <person name="Devos D.P."/>
            <person name="Arumugam M."/>
            <person name="Bork P."/>
            <person name="Hurt E."/>
        </authorList>
    </citation>
    <scope>NUCLEOTIDE SEQUENCE [LARGE SCALE GENOMIC DNA]</scope>
    <source>
        <strain evidence="5">DSM 1495 / CBS 144.50 / IMI 039719</strain>
    </source>
</reference>
<dbReference type="GO" id="GO:0046983">
    <property type="term" value="F:protein dimerization activity"/>
    <property type="evidence" value="ECO:0007669"/>
    <property type="project" value="InterPro"/>
</dbReference>
<sequence>METTTATMRLPGGIDATCGKMALSPLTDSYDYSATGAMVVDTLPWCLPDSPSAYLDDPVCDYASLARGSNSGSVYPNLGPINWTAGYSDPLAGMTYGPPSSLLPPDPFVETDSDGCDQDTFTLTSDPDAPGYIASAEPRSHKRTWSEDSALDSADDRAKAAKAFKSRIPGRRHGVQLRTASRKPRKPSTSSCSSNGSASSMSIKRSPSEEPDDDLTPEERRARRNHNLVEKQYRNRLNAQFERLLAVLPVDQLRGNGSLSGDGKPEGSTIKSSSSHTNEEKRMSKAEVLDLATKRIRALEMDRDRLVRERKEILRNIQLMMAGVAARQQGVGVNVSVGHSVSGMGVVGVKGME</sequence>
<evidence type="ECO:0000256" key="1">
    <source>
        <dbReference type="SAM" id="Coils"/>
    </source>
</evidence>
<dbReference type="PROSITE" id="PS50888">
    <property type="entry name" value="BHLH"/>
    <property type="match status" value="1"/>
</dbReference>
<evidence type="ECO:0000259" key="3">
    <source>
        <dbReference type="PROSITE" id="PS50888"/>
    </source>
</evidence>
<dbReference type="AlphaFoldDB" id="G0S720"/>
<dbReference type="PANTHER" id="PTHR47336">
    <property type="entry name" value="TRANSCRIPTION FACTOR HMS1-RELATED"/>
    <property type="match status" value="1"/>
</dbReference>
<evidence type="ECO:0000313" key="5">
    <source>
        <dbReference type="Proteomes" id="UP000008066"/>
    </source>
</evidence>
<feature type="compositionally biased region" description="Basic residues" evidence="2">
    <location>
        <begin position="160"/>
        <end position="186"/>
    </location>
</feature>
<dbReference type="CDD" id="cd11395">
    <property type="entry name" value="bHLHzip_SREBP_like"/>
    <property type="match status" value="1"/>
</dbReference>
<dbReference type="Gene3D" id="4.10.280.10">
    <property type="entry name" value="Helix-loop-helix DNA-binding domain"/>
    <property type="match status" value="1"/>
</dbReference>
<dbReference type="GeneID" id="18257623"/>
<dbReference type="HOGENOM" id="CLU_759067_0_0_1"/>
<dbReference type="Pfam" id="PF00010">
    <property type="entry name" value="HLH"/>
    <property type="match status" value="1"/>
</dbReference>
<feature type="region of interest" description="Disordered" evidence="2">
    <location>
        <begin position="122"/>
        <end position="227"/>
    </location>
</feature>